<evidence type="ECO:0000259" key="4">
    <source>
        <dbReference type="Pfam" id="PF00685"/>
    </source>
</evidence>
<evidence type="ECO:0000313" key="6">
    <source>
        <dbReference type="Proteomes" id="UP001460270"/>
    </source>
</evidence>
<dbReference type="PANTHER" id="PTHR11783">
    <property type="entry name" value="SULFOTRANSFERASE SULT"/>
    <property type="match status" value="1"/>
</dbReference>
<organism evidence="5 6">
    <name type="scientific">Mugilogobius chulae</name>
    <name type="common">yellowstripe goby</name>
    <dbReference type="NCBI Taxonomy" id="88201"/>
    <lineage>
        <taxon>Eukaryota</taxon>
        <taxon>Metazoa</taxon>
        <taxon>Chordata</taxon>
        <taxon>Craniata</taxon>
        <taxon>Vertebrata</taxon>
        <taxon>Euteleostomi</taxon>
        <taxon>Actinopterygii</taxon>
        <taxon>Neopterygii</taxon>
        <taxon>Teleostei</taxon>
        <taxon>Neoteleostei</taxon>
        <taxon>Acanthomorphata</taxon>
        <taxon>Gobiaria</taxon>
        <taxon>Gobiiformes</taxon>
        <taxon>Gobioidei</taxon>
        <taxon>Gobiidae</taxon>
        <taxon>Gobionellinae</taxon>
        <taxon>Mugilogobius</taxon>
    </lineage>
</organism>
<dbReference type="Pfam" id="PF00685">
    <property type="entry name" value="Sulfotransfer_1"/>
    <property type="match status" value="1"/>
</dbReference>
<dbReference type="GO" id="GO:0008146">
    <property type="term" value="F:sulfotransferase activity"/>
    <property type="evidence" value="ECO:0007669"/>
    <property type="project" value="InterPro"/>
</dbReference>
<dbReference type="SUPFAM" id="SSF52540">
    <property type="entry name" value="P-loop containing nucleoside triphosphate hydrolases"/>
    <property type="match status" value="1"/>
</dbReference>
<comment type="caution">
    <text evidence="5">The sequence shown here is derived from an EMBL/GenBank/DDBJ whole genome shotgun (WGS) entry which is preliminary data.</text>
</comment>
<proteinExistence type="inferred from homology"/>
<dbReference type="InterPro" id="IPR000863">
    <property type="entry name" value="Sulfotransferase_dom"/>
</dbReference>
<feature type="domain" description="Sulfotransferase" evidence="4">
    <location>
        <begin position="46"/>
        <end position="283"/>
    </location>
</feature>
<evidence type="ECO:0000256" key="1">
    <source>
        <dbReference type="ARBA" id="ARBA00005771"/>
    </source>
</evidence>
<keyword evidence="6" id="KW-1185">Reference proteome</keyword>
<evidence type="ECO:0000256" key="3">
    <source>
        <dbReference type="RuleBase" id="RU361155"/>
    </source>
</evidence>
<dbReference type="InterPro" id="IPR027417">
    <property type="entry name" value="P-loop_NTPase"/>
</dbReference>
<sequence>MNHCRVRAPTMADAKFYSLYRDMYVPKYFYTPKGLGYWEEFTFRTDDVIVATYPKSGTNWGLELVPLVLSGGDPSVVDTVPTWERTGGMGHEKAIGMNLDTWASPRVFATHYRYDAMPKSFHQVKPKVIYIMRNPKDVLISGFLYFNNVEYHASTGTLTEFLHKFLRGEVPFSSWFDHVKSWLNAEDKSHILYLTFEEMLQDLQQTVRTLAQFLDRPLEDEVVGQIADRCLFKNMKKNRCKQPASVDHSAFLRKGIAGDWKNHLSEEDSQLFDSVYKDKMKDVDFTFIWD</sequence>
<dbReference type="AlphaFoldDB" id="A0AAW0NK92"/>
<name>A0AAW0NK92_9GOBI</name>
<keyword evidence="2 3" id="KW-0808">Transferase</keyword>
<dbReference type="Proteomes" id="UP001460270">
    <property type="component" value="Unassembled WGS sequence"/>
</dbReference>
<gene>
    <name evidence="5" type="ORF">WMY93_022803</name>
</gene>
<protein>
    <recommendedName>
        <fullName evidence="3">Sulfotransferase</fullName>
        <ecNumber evidence="3">2.8.2.-</ecNumber>
    </recommendedName>
</protein>
<evidence type="ECO:0000313" key="5">
    <source>
        <dbReference type="EMBL" id="KAK7893651.1"/>
    </source>
</evidence>
<comment type="similarity">
    <text evidence="1 3">Belongs to the sulfotransferase 1 family.</text>
</comment>
<dbReference type="EMBL" id="JBBPFD010000016">
    <property type="protein sequence ID" value="KAK7893651.1"/>
    <property type="molecule type" value="Genomic_DNA"/>
</dbReference>
<dbReference type="Gene3D" id="3.40.50.300">
    <property type="entry name" value="P-loop containing nucleotide triphosphate hydrolases"/>
    <property type="match status" value="1"/>
</dbReference>
<accession>A0AAW0NK92</accession>
<reference evidence="6" key="1">
    <citation type="submission" date="2024-04" db="EMBL/GenBank/DDBJ databases">
        <title>Salinicola lusitanus LLJ914,a marine bacterium isolated from the Okinawa Trough.</title>
        <authorList>
            <person name="Li J."/>
        </authorList>
    </citation>
    <scope>NUCLEOTIDE SEQUENCE [LARGE SCALE GENOMIC DNA]</scope>
</reference>
<dbReference type="EC" id="2.8.2.-" evidence="3"/>
<evidence type="ECO:0000256" key="2">
    <source>
        <dbReference type="ARBA" id="ARBA00022679"/>
    </source>
</evidence>